<gene>
    <name evidence="2" type="ORF">SAMN04324258_1136</name>
</gene>
<dbReference type="OrthoDB" id="5145154at2"/>
<feature type="transmembrane region" description="Helical" evidence="1">
    <location>
        <begin position="21"/>
        <end position="39"/>
    </location>
</feature>
<dbReference type="EMBL" id="FUZQ01000002">
    <property type="protein sequence ID" value="SKC47727.1"/>
    <property type="molecule type" value="Genomic_DNA"/>
</dbReference>
<keyword evidence="3" id="KW-1185">Reference proteome</keyword>
<dbReference type="AlphaFoldDB" id="A0A1T5J854"/>
<dbReference type="Proteomes" id="UP000189777">
    <property type="component" value="Unassembled WGS sequence"/>
</dbReference>
<name>A0A1T5J854_9MICO</name>
<organism evidence="2 3">
    <name type="scientific">Krasilnikoviella flava</name>
    <dbReference type="NCBI Taxonomy" id="526729"/>
    <lineage>
        <taxon>Bacteria</taxon>
        <taxon>Bacillati</taxon>
        <taxon>Actinomycetota</taxon>
        <taxon>Actinomycetes</taxon>
        <taxon>Micrococcales</taxon>
        <taxon>Promicromonosporaceae</taxon>
        <taxon>Krasilnikoviella</taxon>
    </lineage>
</organism>
<protein>
    <submittedName>
        <fullName evidence="2">Uncharacterized protein</fullName>
    </submittedName>
</protein>
<proteinExistence type="predicted"/>
<dbReference type="RefSeq" id="WP_079572320.1">
    <property type="nucleotide sequence ID" value="NZ_FUZQ01000002.1"/>
</dbReference>
<evidence type="ECO:0000313" key="2">
    <source>
        <dbReference type="EMBL" id="SKC47727.1"/>
    </source>
</evidence>
<feature type="transmembrane region" description="Helical" evidence="1">
    <location>
        <begin position="45"/>
        <end position="66"/>
    </location>
</feature>
<sequence>MTDAYDPNAERTKQLAVVSRKVVFVACVVLMVGGALLIVDDRVALGIGLIVVAWLLALARGGWTLARTLRAGKDRQRAVVPAAPVMAPGAASAVDRVVADLVGMNDDGLPYLVTATPTAGGAQVEVRWKVEEMRWQTLFVKGKVAYAWRMEVDLDPATSKYRFTEYSGTADARAFVGPGGAGARASWSWHRGKTAFQRKMTVVEGADGQVTVAGSTGPRTSWEGVASIQPGDAKEPVFTVLRNHGWRPRFDWAGARLFEK</sequence>
<dbReference type="STRING" id="526729.SAMN04324258_1136"/>
<reference evidence="2 3" key="1">
    <citation type="submission" date="2017-02" db="EMBL/GenBank/DDBJ databases">
        <authorList>
            <person name="Peterson S.W."/>
        </authorList>
    </citation>
    <scope>NUCLEOTIDE SEQUENCE [LARGE SCALE GENOMIC DNA]</scope>
    <source>
        <strain evidence="2 3">DSM 21481</strain>
    </source>
</reference>
<evidence type="ECO:0000256" key="1">
    <source>
        <dbReference type="SAM" id="Phobius"/>
    </source>
</evidence>
<accession>A0A1T5J854</accession>
<evidence type="ECO:0000313" key="3">
    <source>
        <dbReference type="Proteomes" id="UP000189777"/>
    </source>
</evidence>
<keyword evidence="1" id="KW-0812">Transmembrane</keyword>
<keyword evidence="1" id="KW-0472">Membrane</keyword>
<keyword evidence="1" id="KW-1133">Transmembrane helix</keyword>